<dbReference type="RefSeq" id="WP_311598379.1">
    <property type="nucleotide sequence ID" value="NZ_JAVREM010000012.1"/>
</dbReference>
<organism evidence="2 3">
    <name type="scientific">Streptomyces millisiae</name>
    <dbReference type="NCBI Taxonomy" id="3075542"/>
    <lineage>
        <taxon>Bacteria</taxon>
        <taxon>Bacillati</taxon>
        <taxon>Actinomycetota</taxon>
        <taxon>Actinomycetes</taxon>
        <taxon>Kitasatosporales</taxon>
        <taxon>Streptomycetaceae</taxon>
        <taxon>Streptomyces</taxon>
    </lineage>
</organism>
<sequence>MCGGCGGREPTDWARGLHAGPPARAALAAAATRLAGRRGLRAVARPGGWLITTPTGSTVPCHQLTTLVGALRHAVGAPPAPPAPDPGQPSGRLTVPPPDARTPVHLRIAPGAPPVTGADGRWTAPTDEAALPLLASLATGPPALRHYLAGISGGTAPWARPAPSPVDFADAGPERAADLLAWVEWCRQAGAFTTTPLAARLPLAPDAELELEIRAGQVVRATTAGRRPA</sequence>
<name>A0ABU2LNQ4_9ACTN</name>
<feature type="region of interest" description="Disordered" evidence="1">
    <location>
        <begin position="75"/>
        <end position="100"/>
    </location>
</feature>
<evidence type="ECO:0000313" key="2">
    <source>
        <dbReference type="EMBL" id="MDT0319219.1"/>
    </source>
</evidence>
<proteinExistence type="predicted"/>
<comment type="caution">
    <text evidence="2">The sequence shown here is derived from an EMBL/GenBank/DDBJ whole genome shotgun (WGS) entry which is preliminary data.</text>
</comment>
<protein>
    <submittedName>
        <fullName evidence="2">Uncharacterized protein</fullName>
    </submittedName>
</protein>
<gene>
    <name evidence="2" type="ORF">RNC47_12815</name>
</gene>
<feature type="compositionally biased region" description="Pro residues" evidence="1">
    <location>
        <begin position="78"/>
        <end position="87"/>
    </location>
</feature>
<evidence type="ECO:0000256" key="1">
    <source>
        <dbReference type="SAM" id="MobiDB-lite"/>
    </source>
</evidence>
<reference evidence="3" key="1">
    <citation type="submission" date="2023-07" db="EMBL/GenBank/DDBJ databases">
        <title>30 novel species of actinomycetes from the DSMZ collection.</title>
        <authorList>
            <person name="Nouioui I."/>
        </authorList>
    </citation>
    <scope>NUCLEOTIDE SEQUENCE [LARGE SCALE GENOMIC DNA]</scope>
    <source>
        <strain evidence="3">DSM 44918</strain>
    </source>
</reference>
<accession>A0ABU2LNQ4</accession>
<dbReference type="EMBL" id="JAVREM010000012">
    <property type="protein sequence ID" value="MDT0319219.1"/>
    <property type="molecule type" value="Genomic_DNA"/>
</dbReference>
<evidence type="ECO:0000313" key="3">
    <source>
        <dbReference type="Proteomes" id="UP001183420"/>
    </source>
</evidence>
<keyword evidence="3" id="KW-1185">Reference proteome</keyword>
<dbReference type="Proteomes" id="UP001183420">
    <property type="component" value="Unassembled WGS sequence"/>
</dbReference>